<dbReference type="GO" id="GO:0009252">
    <property type="term" value="P:peptidoglycan biosynthetic process"/>
    <property type="evidence" value="ECO:0007669"/>
    <property type="project" value="UniProtKB-KW"/>
</dbReference>
<protein>
    <submittedName>
        <fullName evidence="13">Murein-DD-endopeptidase. Serine peptidase. MEROPS family S11</fullName>
    </submittedName>
</protein>
<accession>A0A1N7A7S3</accession>
<sequence>MKFRNLAIAMISLAMMQAGWSLPASAATRAAASGSEGTATKTVKKSTRRSVSVPAKKTVTKRVTRKAVARQEARRIKVSLRREPVIPEASIDNTPLQLDAAGLPHLRSSAFLVMNQNTGHVILERKSDSVLPIASITKLMTAMVVLDAGQSLAEEIAISEGDIDMLKGTGSRLSLGTRLTREEMLHLALMSSENRAASALARHYPGGEAAFVAAMNVKARMIGLTETHFSDPTGLTPENVSSPHDLARMVSAAATYPLIREFTTTSERYVQIGSRMHRFGNTNSLVRSPDWEIGVSKTGYIREAGRCLVMQAWLLKQPVIIVLMDSDGRYSRTADAVRIKKWLEAAGPQRVATAAGKENI</sequence>
<feature type="chain" id="PRO_5012998164" evidence="11">
    <location>
        <begin position="27"/>
        <end position="360"/>
    </location>
</feature>
<evidence type="ECO:0000256" key="2">
    <source>
        <dbReference type="ARBA" id="ARBA00022729"/>
    </source>
</evidence>
<evidence type="ECO:0000256" key="6">
    <source>
        <dbReference type="ARBA" id="ARBA00023316"/>
    </source>
</evidence>
<dbReference type="InterPro" id="IPR001967">
    <property type="entry name" value="Peptidase_S11_N"/>
</dbReference>
<dbReference type="PANTHER" id="PTHR21581">
    <property type="entry name" value="D-ALANYL-D-ALANINE CARBOXYPEPTIDASE"/>
    <property type="match status" value="1"/>
</dbReference>
<feature type="region of interest" description="Disordered" evidence="10">
    <location>
        <begin position="32"/>
        <end position="53"/>
    </location>
</feature>
<dbReference type="STRING" id="34027.SAMN05421829_113132"/>
<evidence type="ECO:0000256" key="3">
    <source>
        <dbReference type="ARBA" id="ARBA00022801"/>
    </source>
</evidence>
<keyword evidence="5" id="KW-0573">Peptidoglycan synthesis</keyword>
<reference evidence="14" key="1">
    <citation type="submission" date="2017-01" db="EMBL/GenBank/DDBJ databases">
        <authorList>
            <person name="Varghese N."/>
            <person name="Submissions S."/>
        </authorList>
    </citation>
    <scope>NUCLEOTIDE SEQUENCE [LARGE SCALE GENOMIC DNA]</scope>
    <source>
        <strain evidence="14">ATCC 51758</strain>
    </source>
</reference>
<dbReference type="GO" id="GO:0008360">
    <property type="term" value="P:regulation of cell shape"/>
    <property type="evidence" value="ECO:0007669"/>
    <property type="project" value="UniProtKB-KW"/>
</dbReference>
<evidence type="ECO:0000256" key="4">
    <source>
        <dbReference type="ARBA" id="ARBA00022960"/>
    </source>
</evidence>
<dbReference type="Gene3D" id="3.40.710.10">
    <property type="entry name" value="DD-peptidase/beta-lactamase superfamily"/>
    <property type="match status" value="1"/>
</dbReference>
<evidence type="ECO:0000256" key="11">
    <source>
        <dbReference type="SAM" id="SignalP"/>
    </source>
</evidence>
<dbReference type="InterPro" id="IPR018044">
    <property type="entry name" value="Peptidase_S11"/>
</dbReference>
<proteinExistence type="inferred from homology"/>
<feature type="domain" description="Peptidase S11 D-alanyl-D-alanine carboxypeptidase A N-terminal" evidence="12">
    <location>
        <begin position="103"/>
        <end position="327"/>
    </location>
</feature>
<dbReference type="InterPro" id="IPR012338">
    <property type="entry name" value="Beta-lactam/transpept-like"/>
</dbReference>
<dbReference type="Proteomes" id="UP000186819">
    <property type="component" value="Unassembled WGS sequence"/>
</dbReference>
<dbReference type="SUPFAM" id="SSF56601">
    <property type="entry name" value="beta-lactamase/transpeptidase-like"/>
    <property type="match status" value="1"/>
</dbReference>
<dbReference type="RefSeq" id="WP_076603558.1">
    <property type="nucleotide sequence ID" value="NZ_FTMD01000013.1"/>
</dbReference>
<dbReference type="OrthoDB" id="5688590at2"/>
<dbReference type="PRINTS" id="PR00725">
    <property type="entry name" value="DADACBPTASE1"/>
</dbReference>
<dbReference type="PANTHER" id="PTHR21581:SF26">
    <property type="entry name" value="D-ALANYL-D-ALANINE ENDOPEPTIDASE"/>
    <property type="match status" value="1"/>
</dbReference>
<name>A0A1N7A7S3_9RHOO</name>
<dbReference type="Pfam" id="PF00768">
    <property type="entry name" value="Peptidase_S11"/>
    <property type="match status" value="1"/>
</dbReference>
<evidence type="ECO:0000313" key="14">
    <source>
        <dbReference type="Proteomes" id="UP000186819"/>
    </source>
</evidence>
<feature type="signal peptide" evidence="11">
    <location>
        <begin position="1"/>
        <end position="26"/>
    </location>
</feature>
<feature type="binding site" evidence="8">
    <location>
        <position position="297"/>
    </location>
    <ligand>
        <name>substrate</name>
    </ligand>
</feature>
<evidence type="ECO:0000256" key="9">
    <source>
        <dbReference type="RuleBase" id="RU004016"/>
    </source>
</evidence>
<evidence type="ECO:0000313" key="13">
    <source>
        <dbReference type="EMBL" id="SIR35200.1"/>
    </source>
</evidence>
<keyword evidence="4" id="KW-0133">Cell shape</keyword>
<dbReference type="GO" id="GO:0071555">
    <property type="term" value="P:cell wall organization"/>
    <property type="evidence" value="ECO:0007669"/>
    <property type="project" value="UniProtKB-KW"/>
</dbReference>
<gene>
    <name evidence="13" type="ORF">SAMN05421829_113132</name>
</gene>
<dbReference type="GO" id="GO:0006508">
    <property type="term" value="P:proteolysis"/>
    <property type="evidence" value="ECO:0007669"/>
    <property type="project" value="InterPro"/>
</dbReference>
<evidence type="ECO:0000256" key="10">
    <source>
        <dbReference type="SAM" id="MobiDB-lite"/>
    </source>
</evidence>
<evidence type="ECO:0000256" key="7">
    <source>
        <dbReference type="PIRSR" id="PIRSR618044-1"/>
    </source>
</evidence>
<organism evidence="13 14">
    <name type="scientific">Aromatoleum tolulyticum</name>
    <dbReference type="NCBI Taxonomy" id="34027"/>
    <lineage>
        <taxon>Bacteria</taxon>
        <taxon>Pseudomonadati</taxon>
        <taxon>Pseudomonadota</taxon>
        <taxon>Betaproteobacteria</taxon>
        <taxon>Rhodocyclales</taxon>
        <taxon>Rhodocyclaceae</taxon>
        <taxon>Aromatoleum</taxon>
    </lineage>
</organism>
<feature type="active site" evidence="7">
    <location>
        <position position="192"/>
    </location>
</feature>
<keyword evidence="2 11" id="KW-0732">Signal</keyword>
<evidence type="ECO:0000259" key="12">
    <source>
        <dbReference type="Pfam" id="PF00768"/>
    </source>
</evidence>
<feature type="active site" description="Proton acceptor" evidence="7">
    <location>
        <position position="138"/>
    </location>
</feature>
<keyword evidence="6" id="KW-0961">Cell wall biogenesis/degradation</keyword>
<dbReference type="GO" id="GO:0009002">
    <property type="term" value="F:serine-type D-Ala-D-Ala carboxypeptidase activity"/>
    <property type="evidence" value="ECO:0007669"/>
    <property type="project" value="InterPro"/>
</dbReference>
<dbReference type="EMBL" id="FTMD01000013">
    <property type="protein sequence ID" value="SIR35200.1"/>
    <property type="molecule type" value="Genomic_DNA"/>
</dbReference>
<keyword evidence="14" id="KW-1185">Reference proteome</keyword>
<keyword evidence="3" id="KW-0378">Hydrolase</keyword>
<evidence type="ECO:0000256" key="1">
    <source>
        <dbReference type="ARBA" id="ARBA00007164"/>
    </source>
</evidence>
<feature type="active site" description="Acyl-ester intermediate" evidence="7">
    <location>
        <position position="135"/>
    </location>
</feature>
<comment type="similarity">
    <text evidence="1 9">Belongs to the peptidase S11 family.</text>
</comment>
<evidence type="ECO:0000256" key="8">
    <source>
        <dbReference type="PIRSR" id="PIRSR618044-2"/>
    </source>
</evidence>
<evidence type="ECO:0000256" key="5">
    <source>
        <dbReference type="ARBA" id="ARBA00022984"/>
    </source>
</evidence>
<dbReference type="AlphaFoldDB" id="A0A1N7A7S3"/>